<evidence type="ECO:0000313" key="1">
    <source>
        <dbReference type="EMBL" id="GAA4978828.1"/>
    </source>
</evidence>
<evidence type="ECO:0000313" key="2">
    <source>
        <dbReference type="Proteomes" id="UP001500466"/>
    </source>
</evidence>
<reference evidence="2" key="1">
    <citation type="journal article" date="2019" name="Int. J. Syst. Evol. Microbiol.">
        <title>The Global Catalogue of Microorganisms (GCM) 10K type strain sequencing project: providing services to taxonomists for standard genome sequencing and annotation.</title>
        <authorList>
            <consortium name="The Broad Institute Genomics Platform"/>
            <consortium name="The Broad Institute Genome Sequencing Center for Infectious Disease"/>
            <person name="Wu L."/>
            <person name="Ma J."/>
        </authorList>
    </citation>
    <scope>NUCLEOTIDE SEQUENCE [LARGE SCALE GENOMIC DNA]</scope>
    <source>
        <strain evidence="2">JCM 17986</strain>
    </source>
</reference>
<organism evidence="1 2">
    <name type="scientific">Yinghuangia aomiensis</name>
    <dbReference type="NCBI Taxonomy" id="676205"/>
    <lineage>
        <taxon>Bacteria</taxon>
        <taxon>Bacillati</taxon>
        <taxon>Actinomycetota</taxon>
        <taxon>Actinomycetes</taxon>
        <taxon>Kitasatosporales</taxon>
        <taxon>Streptomycetaceae</taxon>
        <taxon>Yinghuangia</taxon>
    </lineage>
</organism>
<name>A0ABP9HVE9_9ACTN</name>
<protein>
    <submittedName>
        <fullName evidence="1">Uncharacterized protein</fullName>
    </submittedName>
</protein>
<proteinExistence type="predicted"/>
<dbReference type="EMBL" id="BAABHS010000020">
    <property type="protein sequence ID" value="GAA4978828.1"/>
    <property type="molecule type" value="Genomic_DNA"/>
</dbReference>
<comment type="caution">
    <text evidence="1">The sequence shown here is derived from an EMBL/GenBank/DDBJ whole genome shotgun (WGS) entry which is preliminary data.</text>
</comment>
<keyword evidence="2" id="KW-1185">Reference proteome</keyword>
<gene>
    <name evidence="1" type="ORF">GCM10023205_53830</name>
</gene>
<sequence length="90" mass="9824">MLSVPELAALARQSGIDAGRFDGALAELARLGMVVVLEHRSPDPHLASIDLRTAAAVNPDLPDGPEHARRIAQEHWERRLRSFLAAHRCG</sequence>
<accession>A0ABP9HVE9</accession>
<dbReference type="Proteomes" id="UP001500466">
    <property type="component" value="Unassembled WGS sequence"/>
</dbReference>